<dbReference type="InterPro" id="IPR056307">
    <property type="entry name" value="Ig-CFAP74_3rd"/>
</dbReference>
<proteinExistence type="predicted"/>
<dbReference type="Pfam" id="PF24798">
    <property type="entry name" value="Ig-CFAP74_4th"/>
    <property type="match status" value="1"/>
</dbReference>
<reference evidence="3" key="1">
    <citation type="submission" date="2022-02" db="EMBL/GenBank/DDBJ databases">
        <title>Atlantic sturgeon de novo genome assembly.</title>
        <authorList>
            <person name="Stock M."/>
            <person name="Klopp C."/>
            <person name="Guiguen Y."/>
            <person name="Cabau C."/>
            <person name="Parinello H."/>
            <person name="Santidrian Yebra-Pimentel E."/>
            <person name="Kuhl H."/>
            <person name="Dirks R.P."/>
            <person name="Guessner J."/>
            <person name="Wuertz S."/>
            <person name="Du K."/>
            <person name="Schartl M."/>
        </authorList>
    </citation>
    <scope>NUCLEOTIDE SEQUENCE</scope>
    <source>
        <strain evidence="3">STURGEONOMICS-FGT-2020</strain>
        <tissue evidence="3">Whole blood</tissue>
    </source>
</reference>
<keyword evidence="3" id="KW-0969">Cilium</keyword>
<dbReference type="PANTHER" id="PTHR22538">
    <property type="entry name" value="CILIA- AND FLAGELLA-ASSOCIATED PROTEIN 74"/>
    <property type="match status" value="1"/>
</dbReference>
<protein>
    <submittedName>
        <fullName evidence="3">Cilia- and flagella-associated protein 74-like</fullName>
    </submittedName>
</protein>
<evidence type="ECO:0000259" key="1">
    <source>
        <dbReference type="Pfam" id="PF24778"/>
    </source>
</evidence>
<organism evidence="3 4">
    <name type="scientific">Acipenser oxyrinchus oxyrinchus</name>
    <dbReference type="NCBI Taxonomy" id="40147"/>
    <lineage>
        <taxon>Eukaryota</taxon>
        <taxon>Metazoa</taxon>
        <taxon>Chordata</taxon>
        <taxon>Craniata</taxon>
        <taxon>Vertebrata</taxon>
        <taxon>Euteleostomi</taxon>
        <taxon>Actinopterygii</taxon>
        <taxon>Chondrostei</taxon>
        <taxon>Acipenseriformes</taxon>
        <taxon>Acipenseridae</taxon>
        <taxon>Acipenser</taxon>
    </lineage>
</organism>
<sequence>MELLPKSGYIQARSTFNVQLKFLPRLSLMKDAGGYFDKETGVLEVPMTIHVADQTRPVLFAVHAVVTASDLGFDRKEVDFGHCSIHESVQASVHLTNKSLLPQEFGFVGIPKVGIVIRNSAS</sequence>
<feature type="domain" description="CFAP74 third Ig-like" evidence="1">
    <location>
        <begin position="1"/>
        <end position="67"/>
    </location>
</feature>
<dbReference type="EMBL" id="JAGXEW010002380">
    <property type="protein sequence ID" value="KAK1117826.1"/>
    <property type="molecule type" value="Genomic_DNA"/>
</dbReference>
<keyword evidence="3" id="KW-0966">Cell projection</keyword>
<dbReference type="Pfam" id="PF24778">
    <property type="entry name" value="Ig-CFAP74_3rd"/>
    <property type="match status" value="1"/>
</dbReference>
<name>A0AAD8FPY5_ACIOX</name>
<evidence type="ECO:0000313" key="4">
    <source>
        <dbReference type="Proteomes" id="UP001230051"/>
    </source>
</evidence>
<feature type="domain" description="CFAP74 fourth Ig-like" evidence="2">
    <location>
        <begin position="73"/>
        <end position="113"/>
    </location>
</feature>
<evidence type="ECO:0000259" key="2">
    <source>
        <dbReference type="Pfam" id="PF24798"/>
    </source>
</evidence>
<keyword evidence="3" id="KW-0282">Flagellum</keyword>
<dbReference type="Proteomes" id="UP001230051">
    <property type="component" value="Unassembled WGS sequence"/>
</dbReference>
<keyword evidence="4" id="KW-1185">Reference proteome</keyword>
<gene>
    <name evidence="3" type="primary">CFAP74</name>
    <name evidence="3" type="ORF">AOXY_G38803</name>
</gene>
<evidence type="ECO:0000313" key="3">
    <source>
        <dbReference type="EMBL" id="KAK1117826.1"/>
    </source>
</evidence>
<accession>A0AAD8FPY5</accession>
<dbReference type="PANTHER" id="PTHR22538:SF0">
    <property type="entry name" value="CILIA- AND FLAGELLA-ASSOCIATED PROTEIN 74"/>
    <property type="match status" value="1"/>
</dbReference>
<dbReference type="AlphaFoldDB" id="A0AAD8FPY5"/>
<comment type="caution">
    <text evidence="3">The sequence shown here is derived from an EMBL/GenBank/DDBJ whole genome shotgun (WGS) entry which is preliminary data.</text>
</comment>
<dbReference type="InterPro" id="IPR056310">
    <property type="entry name" value="Ig-CFAP74_4th"/>
</dbReference>